<evidence type="ECO:0000313" key="4">
    <source>
        <dbReference type="Proteomes" id="UP000245768"/>
    </source>
</evidence>
<feature type="region of interest" description="Disordered" evidence="1">
    <location>
        <begin position="418"/>
        <end position="483"/>
    </location>
</feature>
<feature type="compositionally biased region" description="Low complexity" evidence="1">
    <location>
        <begin position="550"/>
        <end position="560"/>
    </location>
</feature>
<dbReference type="InterPro" id="IPR052588">
    <property type="entry name" value="Kelch_domain_protein"/>
</dbReference>
<dbReference type="RefSeq" id="XP_025374808.1">
    <property type="nucleotide sequence ID" value="XM_025519381.1"/>
</dbReference>
<dbReference type="Pfam" id="PF13422">
    <property type="entry name" value="DUF4110"/>
    <property type="match status" value="1"/>
</dbReference>
<feature type="region of interest" description="Disordered" evidence="1">
    <location>
        <begin position="622"/>
        <end position="643"/>
    </location>
</feature>
<name>A0A316YD80_9BASI</name>
<dbReference type="AlphaFoldDB" id="A0A316YD80"/>
<proteinExistence type="predicted"/>
<dbReference type="GeneID" id="37041297"/>
<dbReference type="Pfam" id="PF24681">
    <property type="entry name" value="Kelch_KLHDC2_KLHL20_DRC7"/>
    <property type="match status" value="1"/>
</dbReference>
<keyword evidence="4" id="KW-1185">Reference proteome</keyword>
<feature type="region of interest" description="Disordered" evidence="1">
    <location>
        <begin position="708"/>
        <end position="730"/>
    </location>
</feature>
<feature type="compositionally biased region" description="Acidic residues" evidence="1">
    <location>
        <begin position="465"/>
        <end position="477"/>
    </location>
</feature>
<dbReference type="Proteomes" id="UP000245768">
    <property type="component" value="Unassembled WGS sequence"/>
</dbReference>
<feature type="compositionally biased region" description="Basic and acidic residues" evidence="1">
    <location>
        <begin position="451"/>
        <end position="464"/>
    </location>
</feature>
<dbReference type="STRING" id="215250.A0A316YD80"/>
<feature type="domain" description="DUF4110" evidence="2">
    <location>
        <begin position="633"/>
        <end position="706"/>
    </location>
</feature>
<protein>
    <submittedName>
        <fullName evidence="3">Galactose oxidase</fullName>
    </submittedName>
</protein>
<reference evidence="3 4" key="1">
    <citation type="journal article" date="2018" name="Mol. Biol. Evol.">
        <title>Broad Genomic Sampling Reveals a Smut Pathogenic Ancestry of the Fungal Clade Ustilaginomycotina.</title>
        <authorList>
            <person name="Kijpornyongpan T."/>
            <person name="Mondo S.J."/>
            <person name="Barry K."/>
            <person name="Sandor L."/>
            <person name="Lee J."/>
            <person name="Lipzen A."/>
            <person name="Pangilinan J."/>
            <person name="LaButti K."/>
            <person name="Hainaut M."/>
            <person name="Henrissat B."/>
            <person name="Grigoriev I.V."/>
            <person name="Spatafora J.W."/>
            <person name="Aime M.C."/>
        </authorList>
    </citation>
    <scope>NUCLEOTIDE SEQUENCE [LARGE SCALE GENOMIC DNA]</scope>
    <source>
        <strain evidence="3 4">MCA 4198</strain>
    </source>
</reference>
<accession>A0A316YD80</accession>
<feature type="region of interest" description="Disordered" evidence="1">
    <location>
        <begin position="542"/>
        <end position="604"/>
    </location>
</feature>
<sequence>MGKKGKGGQAAAAEKAAQKAQKRAKQEAKASKTLTKKDTKAKGQQPPPPPTKGGAGNGKKAGKKGKAAAAIDDEEDLDALLEKFREQWATEHDVHEEKMAEAPTRRANATLTPCPNGTDLWLFGGEYFDGDRALFYPDLYRYTPSTATTTATPVPTNGSTPTDGGVWRSYASANQPGPRSAHQVATTAANGGQLWLFGGEFAGPRMNSFHHYRDLWVLHVASKQWERIDTKVRPSARSGHRMVCWKHFLVLFGGFQDTGVRTTYLGDLWLFDLSEYKWHEIKHDALRAHPAARSGFSLLACPDGVLLHGGYCKRYVKGQRTQGVALEDTWFLKLELGGDGDLLHSGTFEWQRRRKIGYAPGPRSGCTMALWGNKNMGVLFGGVTDQENDEESLESVCHNELFAYQLGGNGRWVSLNLKRPKKKGGRRRKKPQQPQPQQRENRDDDSDDDNEGRGDYEDGAREEEARDQEEEEEDDPDDPQKSVPLARFNTMLAVQRNTLYCYGGIHETQNREYTLDDFYTLDLSKMDRFQCLKGCPIDALEWNESESESESTSGDSASDSGDSDSDSDDEQQQEGEEVKVIQENEDELFSEGEDGLDDETLARLKREKAEREELRKRAMAFAGVAKDSKQREQDFLSTPLPGENLKDFYARTKSYWGSRAFEESQGQSRGKEMRRDGFSLAEKRYAEYKPVLDEIERIQREAGLDAEELKAVNKGGGPGVGQGVDSRNRR</sequence>
<dbReference type="EMBL" id="KZ819640">
    <property type="protein sequence ID" value="PWN87610.1"/>
    <property type="molecule type" value="Genomic_DNA"/>
</dbReference>
<dbReference type="PANTHER" id="PTHR46063:SF1">
    <property type="entry name" value="KELCH DOMAIN-CONTAINING PROTEIN 4"/>
    <property type="match status" value="1"/>
</dbReference>
<feature type="compositionally biased region" description="Low complexity" evidence="1">
    <location>
        <begin position="9"/>
        <end position="19"/>
    </location>
</feature>
<dbReference type="Gene3D" id="2.120.10.80">
    <property type="entry name" value="Kelch-type beta propeller"/>
    <property type="match status" value="1"/>
</dbReference>
<dbReference type="SUPFAM" id="SSF117281">
    <property type="entry name" value="Kelch motif"/>
    <property type="match status" value="1"/>
</dbReference>
<evidence type="ECO:0000313" key="3">
    <source>
        <dbReference type="EMBL" id="PWN87610.1"/>
    </source>
</evidence>
<dbReference type="InterPro" id="IPR015915">
    <property type="entry name" value="Kelch-typ_b-propeller"/>
</dbReference>
<feature type="compositionally biased region" description="Acidic residues" evidence="1">
    <location>
        <begin position="561"/>
        <end position="575"/>
    </location>
</feature>
<dbReference type="OrthoDB" id="4447at2759"/>
<dbReference type="InterPro" id="IPR025183">
    <property type="entry name" value="DUF4110"/>
</dbReference>
<feature type="compositionally biased region" description="Acidic residues" evidence="1">
    <location>
        <begin position="583"/>
        <end position="599"/>
    </location>
</feature>
<feature type="compositionally biased region" description="Basic and acidic residues" evidence="1">
    <location>
        <begin position="24"/>
        <end position="41"/>
    </location>
</feature>
<gene>
    <name evidence="3" type="ORF">FA10DRAFT_245523</name>
</gene>
<evidence type="ECO:0000259" key="2">
    <source>
        <dbReference type="Pfam" id="PF13422"/>
    </source>
</evidence>
<organism evidence="3 4">
    <name type="scientific">Acaromyces ingoldii</name>
    <dbReference type="NCBI Taxonomy" id="215250"/>
    <lineage>
        <taxon>Eukaryota</taxon>
        <taxon>Fungi</taxon>
        <taxon>Dikarya</taxon>
        <taxon>Basidiomycota</taxon>
        <taxon>Ustilaginomycotina</taxon>
        <taxon>Exobasidiomycetes</taxon>
        <taxon>Exobasidiales</taxon>
        <taxon>Cryptobasidiaceae</taxon>
        <taxon>Acaromyces</taxon>
    </lineage>
</organism>
<evidence type="ECO:0000256" key="1">
    <source>
        <dbReference type="SAM" id="MobiDB-lite"/>
    </source>
</evidence>
<dbReference type="InParanoid" id="A0A316YD80"/>
<feature type="region of interest" description="Disordered" evidence="1">
    <location>
        <begin position="1"/>
        <end position="71"/>
    </location>
</feature>
<feature type="compositionally biased region" description="Basic residues" evidence="1">
    <location>
        <begin position="418"/>
        <end position="431"/>
    </location>
</feature>
<dbReference type="PANTHER" id="PTHR46063">
    <property type="entry name" value="KELCH DOMAIN-CONTAINING PROTEIN"/>
    <property type="match status" value="1"/>
</dbReference>